<name>A0A8S5MJU6_9CAUD</name>
<accession>A0A8S5MJU6</accession>
<dbReference type="InterPro" id="IPR036412">
    <property type="entry name" value="HAD-like_sf"/>
</dbReference>
<dbReference type="PANTHER" id="PTHR35134">
    <property type="entry name" value="NUCLEOTIDASE YQFW-RELATED"/>
    <property type="match status" value="1"/>
</dbReference>
<dbReference type="InterPro" id="IPR010708">
    <property type="entry name" value="5'(3')-deoxyribonucleotidase"/>
</dbReference>
<reference evidence="2" key="1">
    <citation type="journal article" date="2021" name="Proc. Natl. Acad. Sci. U.S.A.">
        <title>A Catalog of Tens of Thousands of Viruses from Human Metagenomes Reveals Hidden Associations with Chronic Diseases.</title>
        <authorList>
            <person name="Tisza M.J."/>
            <person name="Buck C.B."/>
        </authorList>
    </citation>
    <scope>NUCLEOTIDE SEQUENCE</scope>
    <source>
        <strain evidence="2">Ctrpg19</strain>
    </source>
</reference>
<sequence>MKVFIDFDDTIVNSTETFVKVYNELYNKNVNEKSIIYHGFKPQINLNREEIAYIFSSDKFTKYLQPIHGVYKALSELKKNGFELYLITNCSDKSVIQKSIWFENHKQYSNLFCGKIFLSLNKPYDKSIIDMKNSVLIDDHKENHRLSNAFIKVAYNYYPEREWCPTEKDGVVVFNSWKKIKEYLIKTCLPKQ</sequence>
<dbReference type="Gene3D" id="3.40.50.1000">
    <property type="entry name" value="HAD superfamily/HAD-like"/>
    <property type="match status" value="1"/>
</dbReference>
<dbReference type="EMBL" id="BK014923">
    <property type="protein sequence ID" value="DAD82633.1"/>
    <property type="molecule type" value="Genomic_DNA"/>
</dbReference>
<dbReference type="PANTHER" id="PTHR35134:SF2">
    <property type="entry name" value="NUCLEOTIDASE YQFW-RELATED"/>
    <property type="match status" value="1"/>
</dbReference>
<dbReference type="GO" id="GO:0009264">
    <property type="term" value="P:deoxyribonucleotide catabolic process"/>
    <property type="evidence" value="ECO:0007669"/>
    <property type="project" value="InterPro"/>
</dbReference>
<feature type="active site" description="Proton donor" evidence="1">
    <location>
        <position position="8"/>
    </location>
</feature>
<feature type="active site" description="Nucleophile" evidence="1">
    <location>
        <position position="6"/>
    </location>
</feature>
<dbReference type="InterPro" id="IPR052419">
    <property type="entry name" value="5_3-deoxyribonucleotidase-like"/>
</dbReference>
<proteinExistence type="predicted"/>
<keyword evidence="2" id="KW-0378">Hydrolase</keyword>
<dbReference type="SUPFAM" id="SSF56784">
    <property type="entry name" value="HAD-like"/>
    <property type="match status" value="1"/>
</dbReference>
<organism evidence="2">
    <name type="scientific">Siphoviridae sp. ctrpg19</name>
    <dbReference type="NCBI Taxonomy" id="2826481"/>
    <lineage>
        <taxon>Viruses</taxon>
        <taxon>Duplodnaviria</taxon>
        <taxon>Heunggongvirae</taxon>
        <taxon>Uroviricota</taxon>
        <taxon>Caudoviricetes</taxon>
    </lineage>
</organism>
<dbReference type="InterPro" id="IPR023214">
    <property type="entry name" value="HAD_sf"/>
</dbReference>
<evidence type="ECO:0000256" key="1">
    <source>
        <dbReference type="PIRSR" id="PIRSR610708-1"/>
    </source>
</evidence>
<evidence type="ECO:0000313" key="2">
    <source>
        <dbReference type="EMBL" id="DAD82633.1"/>
    </source>
</evidence>
<dbReference type="Pfam" id="PF06941">
    <property type="entry name" value="NT5C"/>
    <property type="match status" value="1"/>
</dbReference>
<dbReference type="GO" id="GO:0008253">
    <property type="term" value="F:5'-nucleotidase activity"/>
    <property type="evidence" value="ECO:0007669"/>
    <property type="project" value="InterPro"/>
</dbReference>
<protein>
    <submittedName>
        <fullName evidence="2">Haloacid dehalogenase-like hydrolase</fullName>
    </submittedName>
</protein>